<proteinExistence type="predicted"/>
<reference evidence="1 2" key="1">
    <citation type="submission" date="2018-02" db="EMBL/GenBank/DDBJ databases">
        <title>Acetobacter orientalis genome.</title>
        <authorList>
            <person name="Nakashima N."/>
            <person name="Tamura T."/>
        </authorList>
    </citation>
    <scope>NUCLEOTIDE SEQUENCE [LARGE SCALE GENOMIC DNA]</scope>
    <source>
        <strain evidence="1 2">FAN1</strain>
    </source>
</reference>
<keyword evidence="1" id="KW-0378">Hydrolase</keyword>
<organism evidence="1 2">
    <name type="scientific">Acetobacter orientalis</name>
    <dbReference type="NCBI Taxonomy" id="146474"/>
    <lineage>
        <taxon>Bacteria</taxon>
        <taxon>Pseudomonadati</taxon>
        <taxon>Pseudomonadota</taxon>
        <taxon>Alphaproteobacteria</taxon>
        <taxon>Acetobacterales</taxon>
        <taxon>Acetobacteraceae</taxon>
        <taxon>Acetobacter</taxon>
    </lineage>
</organism>
<dbReference type="KEGG" id="aot:AcetOri_orf03895"/>
<dbReference type="EMBL" id="AP018515">
    <property type="protein sequence ID" value="BBC80912.1"/>
    <property type="molecule type" value="Genomic_DNA"/>
</dbReference>
<protein>
    <submittedName>
        <fullName evidence="1">Hydrolase</fullName>
    </submittedName>
</protein>
<sequence>MKFQINPLILKSIFKTHLKIHAPQNLVWRLCYRVAKLM</sequence>
<dbReference type="GO" id="GO:0016787">
    <property type="term" value="F:hydrolase activity"/>
    <property type="evidence" value="ECO:0007669"/>
    <property type="project" value="UniProtKB-KW"/>
</dbReference>
<evidence type="ECO:0000313" key="2">
    <source>
        <dbReference type="Proteomes" id="UP000270034"/>
    </source>
</evidence>
<accession>A0A2Z5ZJJ7</accession>
<evidence type="ECO:0000313" key="1">
    <source>
        <dbReference type="EMBL" id="BBC80912.1"/>
    </source>
</evidence>
<dbReference type="Proteomes" id="UP000270034">
    <property type="component" value="Chromosome"/>
</dbReference>
<name>A0A2Z5ZJJ7_9PROT</name>
<gene>
    <name evidence="1" type="ORF">AcetOrient_orf03895</name>
</gene>
<dbReference type="AlphaFoldDB" id="A0A2Z5ZJJ7"/>